<dbReference type="EMBL" id="CP001684">
    <property type="protein sequence ID" value="ACV21476.1"/>
    <property type="molecule type" value="Genomic_DNA"/>
</dbReference>
<dbReference type="AlphaFoldDB" id="C7N2V5"/>
<protein>
    <submittedName>
        <fullName evidence="4">Esterase/lipase</fullName>
    </submittedName>
</protein>
<dbReference type="Proteomes" id="UP000002026">
    <property type="component" value="Chromosome"/>
</dbReference>
<keyword evidence="2" id="KW-0378">Hydrolase</keyword>
<evidence type="ECO:0000256" key="2">
    <source>
        <dbReference type="ARBA" id="ARBA00022801"/>
    </source>
</evidence>
<dbReference type="PANTHER" id="PTHR48081:SF30">
    <property type="entry name" value="ACETYL-HYDROLASE LIPR-RELATED"/>
    <property type="match status" value="1"/>
</dbReference>
<dbReference type="InterPro" id="IPR050300">
    <property type="entry name" value="GDXG_lipolytic_enzyme"/>
</dbReference>
<dbReference type="PANTHER" id="PTHR48081">
    <property type="entry name" value="AB HYDROLASE SUPERFAMILY PROTEIN C4A8.06C"/>
    <property type="match status" value="1"/>
</dbReference>
<dbReference type="eggNOG" id="COG0657">
    <property type="taxonomic scope" value="Bacteria"/>
</dbReference>
<dbReference type="SUPFAM" id="SSF53474">
    <property type="entry name" value="alpha/beta-Hydrolases"/>
    <property type="match status" value="1"/>
</dbReference>
<dbReference type="Pfam" id="PF07859">
    <property type="entry name" value="Abhydrolase_3"/>
    <property type="match status" value="1"/>
</dbReference>
<dbReference type="GO" id="GO:0004806">
    <property type="term" value="F:triacylglycerol lipase activity"/>
    <property type="evidence" value="ECO:0007669"/>
    <property type="project" value="TreeGrafter"/>
</dbReference>
<keyword evidence="5" id="KW-1185">Reference proteome</keyword>
<reference evidence="4 5" key="1">
    <citation type="journal article" date="2009" name="Stand. Genomic Sci.">
        <title>Complete genome sequence of Slackia heliotrinireducens type strain (RHS 1).</title>
        <authorList>
            <person name="Pukall R."/>
            <person name="Lapidus A."/>
            <person name="Nolan M."/>
            <person name="Copeland A."/>
            <person name="Glavina Del Rio T."/>
            <person name="Lucas S."/>
            <person name="Chen F."/>
            <person name="Tice H."/>
            <person name="Cheng J.F."/>
            <person name="Chertkov O."/>
            <person name="Bruce D."/>
            <person name="Goodwin L."/>
            <person name="Kuske C."/>
            <person name="Brettin T."/>
            <person name="Detter J.C."/>
            <person name="Han C."/>
            <person name="Pitluck S."/>
            <person name="Pati A."/>
            <person name="Mavrommatis K."/>
            <person name="Ivanova N."/>
            <person name="Ovchinnikova G."/>
            <person name="Chen A."/>
            <person name="Palaniappan K."/>
            <person name="Schneider S."/>
            <person name="Rohde M."/>
            <person name="Chain P."/>
            <person name="D'haeseleer P."/>
            <person name="Goker M."/>
            <person name="Bristow J."/>
            <person name="Eisen J.A."/>
            <person name="Markowitz V."/>
            <person name="Kyrpides N.C."/>
            <person name="Klenk H.P."/>
            <person name="Hugenholtz P."/>
        </authorList>
    </citation>
    <scope>NUCLEOTIDE SEQUENCE [LARGE SCALE GENOMIC DNA]</scope>
    <source>
        <strain evidence="5">ATCC 29202 / DSM 20476 / NCTC 11029 / RHS 1</strain>
    </source>
</reference>
<comment type="similarity">
    <text evidence="1">Belongs to the 'GDXG' lipolytic enzyme family.</text>
</comment>
<dbReference type="STRING" id="471855.Shel_04150"/>
<accession>C7N2V5</accession>
<evidence type="ECO:0000259" key="3">
    <source>
        <dbReference type="Pfam" id="PF07859"/>
    </source>
</evidence>
<evidence type="ECO:0000313" key="5">
    <source>
        <dbReference type="Proteomes" id="UP000002026"/>
    </source>
</evidence>
<organism evidence="4 5">
    <name type="scientific">Slackia heliotrinireducens (strain ATCC 29202 / DSM 20476 / NCTC 11029 / RHS 1)</name>
    <name type="common">Peptococcus heliotrinreducens</name>
    <dbReference type="NCBI Taxonomy" id="471855"/>
    <lineage>
        <taxon>Bacteria</taxon>
        <taxon>Bacillati</taxon>
        <taxon>Actinomycetota</taxon>
        <taxon>Coriobacteriia</taxon>
        <taxon>Eggerthellales</taxon>
        <taxon>Eggerthellaceae</taxon>
        <taxon>Slackia</taxon>
    </lineage>
</organism>
<proteinExistence type="inferred from homology"/>
<dbReference type="RefSeq" id="WP_012797582.1">
    <property type="nucleotide sequence ID" value="NC_013165.1"/>
</dbReference>
<dbReference type="InterPro" id="IPR013094">
    <property type="entry name" value="AB_hydrolase_3"/>
</dbReference>
<gene>
    <name evidence="4" type="ordered locus">Shel_04150</name>
</gene>
<evidence type="ECO:0000256" key="1">
    <source>
        <dbReference type="ARBA" id="ARBA00010515"/>
    </source>
</evidence>
<dbReference type="Gene3D" id="3.40.50.1820">
    <property type="entry name" value="alpha/beta hydrolase"/>
    <property type="match status" value="1"/>
</dbReference>
<dbReference type="KEGG" id="shi:Shel_04150"/>
<dbReference type="InterPro" id="IPR029058">
    <property type="entry name" value="AB_hydrolase_fold"/>
</dbReference>
<name>C7N2V5_SLAHD</name>
<dbReference type="HOGENOM" id="CLU_012494_13_1_11"/>
<feature type="domain" description="Alpha/beta hydrolase fold-3" evidence="3">
    <location>
        <begin position="82"/>
        <end position="283"/>
    </location>
</feature>
<sequence>MGLSPQAQAIYDNLIETEYKKPFSEPEPFAALVKAMGEVQKTRYRVPDFVTDAVAVADEQIAPGARMITIEPKDGATSDKRVLYYHGGAFLINIMDTQWTLAISLVKRLGCRVHMLEYPLAPTHGHTETYTAMMDAYRWVFQQTAPENVIVAGDSVGAHMTIAAAQIALTEGLPQPALIITLSPWIDFGNMLPGKAERDAGDPIIGMVSLIEIPRVWCGDVAAEKVCPPNLQYGPFEGLAPIYAQVGSTEVLLVDALELKRLVEEAGGQIELEIGEGLWHTYALYPDMPEGAQAVEDIAIRIENA</sequence>
<evidence type="ECO:0000313" key="4">
    <source>
        <dbReference type="EMBL" id="ACV21476.1"/>
    </source>
</evidence>